<dbReference type="Pfam" id="PF08372">
    <property type="entry name" value="PRT_C"/>
    <property type="match status" value="1"/>
</dbReference>
<keyword evidence="11" id="KW-1185">Reference proteome</keyword>
<dbReference type="PANTHER" id="PTHR31425">
    <property type="entry name" value="PHOSPHORIBOSYLANTHRANILATE TRANSFERASE ISOFORM 1"/>
    <property type="match status" value="1"/>
</dbReference>
<feature type="transmembrane region" description="Helical" evidence="8">
    <location>
        <begin position="758"/>
        <end position="785"/>
    </location>
</feature>
<keyword evidence="3 8" id="KW-0812">Transmembrane</keyword>
<evidence type="ECO:0000256" key="3">
    <source>
        <dbReference type="ARBA" id="ARBA00022692"/>
    </source>
</evidence>
<dbReference type="SUPFAM" id="SSF49562">
    <property type="entry name" value="C2 domain (Calcium/lipid-binding domain, CaLB)"/>
    <property type="match status" value="4"/>
</dbReference>
<dbReference type="InterPro" id="IPR047259">
    <property type="entry name" value="QUIRKY-like"/>
</dbReference>
<dbReference type="InterPro" id="IPR000008">
    <property type="entry name" value="C2_dom"/>
</dbReference>
<evidence type="ECO:0000256" key="7">
    <source>
        <dbReference type="SAM" id="MobiDB-lite"/>
    </source>
</evidence>
<evidence type="ECO:0000313" key="10">
    <source>
        <dbReference type="EMBL" id="EFJ15690.1"/>
    </source>
</evidence>
<keyword evidence="6 8" id="KW-0472">Membrane</keyword>
<dbReference type="STRING" id="88036.D8SIV9"/>
<dbReference type="Proteomes" id="UP000001514">
    <property type="component" value="Unassembled WGS sequence"/>
</dbReference>
<reference evidence="10 11" key="1">
    <citation type="journal article" date="2011" name="Science">
        <title>The Selaginella genome identifies genetic changes associated with the evolution of vascular plants.</title>
        <authorList>
            <person name="Banks J.A."/>
            <person name="Nishiyama T."/>
            <person name="Hasebe M."/>
            <person name="Bowman J.L."/>
            <person name="Gribskov M."/>
            <person name="dePamphilis C."/>
            <person name="Albert V.A."/>
            <person name="Aono N."/>
            <person name="Aoyama T."/>
            <person name="Ambrose B.A."/>
            <person name="Ashton N.W."/>
            <person name="Axtell M.J."/>
            <person name="Barker E."/>
            <person name="Barker M.S."/>
            <person name="Bennetzen J.L."/>
            <person name="Bonawitz N.D."/>
            <person name="Chapple C."/>
            <person name="Cheng C."/>
            <person name="Correa L.G."/>
            <person name="Dacre M."/>
            <person name="DeBarry J."/>
            <person name="Dreyer I."/>
            <person name="Elias M."/>
            <person name="Engstrom E.M."/>
            <person name="Estelle M."/>
            <person name="Feng L."/>
            <person name="Finet C."/>
            <person name="Floyd S.K."/>
            <person name="Frommer W.B."/>
            <person name="Fujita T."/>
            <person name="Gramzow L."/>
            <person name="Gutensohn M."/>
            <person name="Harholt J."/>
            <person name="Hattori M."/>
            <person name="Heyl A."/>
            <person name="Hirai T."/>
            <person name="Hiwatashi Y."/>
            <person name="Ishikawa M."/>
            <person name="Iwata M."/>
            <person name="Karol K.G."/>
            <person name="Koehler B."/>
            <person name="Kolukisaoglu U."/>
            <person name="Kubo M."/>
            <person name="Kurata T."/>
            <person name="Lalonde S."/>
            <person name="Li K."/>
            <person name="Li Y."/>
            <person name="Litt A."/>
            <person name="Lyons E."/>
            <person name="Manning G."/>
            <person name="Maruyama T."/>
            <person name="Michael T.P."/>
            <person name="Mikami K."/>
            <person name="Miyazaki S."/>
            <person name="Morinaga S."/>
            <person name="Murata T."/>
            <person name="Mueller-Roeber B."/>
            <person name="Nelson D.R."/>
            <person name="Obara M."/>
            <person name="Oguri Y."/>
            <person name="Olmstead R.G."/>
            <person name="Onodera N."/>
            <person name="Petersen B.L."/>
            <person name="Pils B."/>
            <person name="Prigge M."/>
            <person name="Rensing S.A."/>
            <person name="Riano-Pachon D.M."/>
            <person name="Roberts A.W."/>
            <person name="Sato Y."/>
            <person name="Scheller H.V."/>
            <person name="Schulz B."/>
            <person name="Schulz C."/>
            <person name="Shakirov E.V."/>
            <person name="Shibagaki N."/>
            <person name="Shinohara N."/>
            <person name="Shippen D.E."/>
            <person name="Soerensen I."/>
            <person name="Sotooka R."/>
            <person name="Sugimoto N."/>
            <person name="Sugita M."/>
            <person name="Sumikawa N."/>
            <person name="Tanurdzic M."/>
            <person name="Theissen G."/>
            <person name="Ulvskov P."/>
            <person name="Wakazuki S."/>
            <person name="Weng J.K."/>
            <person name="Willats W.W."/>
            <person name="Wipf D."/>
            <person name="Wolf P.G."/>
            <person name="Yang L."/>
            <person name="Zimmer A.D."/>
            <person name="Zhu Q."/>
            <person name="Mitros T."/>
            <person name="Hellsten U."/>
            <person name="Loque D."/>
            <person name="Otillar R."/>
            <person name="Salamov A."/>
            <person name="Schmutz J."/>
            <person name="Shapiro H."/>
            <person name="Lindquist E."/>
            <person name="Lucas S."/>
            <person name="Rokhsar D."/>
            <person name="Grigoriev I.V."/>
        </authorList>
    </citation>
    <scope>NUCLEOTIDE SEQUENCE [LARGE SCALE GENOMIC DNA]</scope>
</reference>
<evidence type="ECO:0000259" key="9">
    <source>
        <dbReference type="PROSITE" id="PS50004"/>
    </source>
</evidence>
<feature type="domain" description="C2" evidence="9">
    <location>
        <begin position="503"/>
        <end position="628"/>
    </location>
</feature>
<organism evidence="11">
    <name type="scientific">Selaginella moellendorffii</name>
    <name type="common">Spikemoss</name>
    <dbReference type="NCBI Taxonomy" id="88036"/>
    <lineage>
        <taxon>Eukaryota</taxon>
        <taxon>Viridiplantae</taxon>
        <taxon>Streptophyta</taxon>
        <taxon>Embryophyta</taxon>
        <taxon>Tracheophyta</taxon>
        <taxon>Lycopodiopsida</taxon>
        <taxon>Selaginellales</taxon>
        <taxon>Selaginellaceae</taxon>
        <taxon>Selaginella</taxon>
    </lineage>
</organism>
<dbReference type="GO" id="GO:0016020">
    <property type="term" value="C:membrane"/>
    <property type="evidence" value="ECO:0007669"/>
    <property type="project" value="UniProtKB-SubCell"/>
</dbReference>
<dbReference type="InterPro" id="IPR013583">
    <property type="entry name" value="MCTP_C"/>
</dbReference>
<dbReference type="Gramene" id="EFJ15690">
    <property type="protein sequence ID" value="EFJ15690"/>
    <property type="gene ID" value="SELMODRAFT_234202"/>
</dbReference>
<comment type="similarity">
    <text evidence="2">Belongs to the MCTP family.</text>
</comment>
<keyword evidence="4" id="KW-0677">Repeat</keyword>
<dbReference type="InterPro" id="IPR047255">
    <property type="entry name" value="C2D_MCTP_PRT_plant"/>
</dbReference>
<name>D8SIV9_SELML</name>
<dbReference type="PROSITE" id="PS50004">
    <property type="entry name" value="C2"/>
    <property type="match status" value="3"/>
</dbReference>
<accession>D8SIV9</accession>
<evidence type="ECO:0000256" key="8">
    <source>
        <dbReference type="SAM" id="Phobius"/>
    </source>
</evidence>
<dbReference type="Gene3D" id="2.60.40.150">
    <property type="entry name" value="C2 domain"/>
    <property type="match status" value="4"/>
</dbReference>
<evidence type="ECO:0000256" key="6">
    <source>
        <dbReference type="ARBA" id="ARBA00023136"/>
    </source>
</evidence>
<dbReference type="SMART" id="SM00239">
    <property type="entry name" value="C2"/>
    <property type="match status" value="4"/>
</dbReference>
<dbReference type="HOGENOM" id="CLU_003762_1_0_1"/>
<evidence type="ECO:0000256" key="1">
    <source>
        <dbReference type="ARBA" id="ARBA00004141"/>
    </source>
</evidence>
<feature type="transmembrane region" description="Helical" evidence="8">
    <location>
        <begin position="874"/>
        <end position="903"/>
    </location>
</feature>
<protein>
    <recommendedName>
        <fullName evidence="9">C2 domain-containing protein</fullName>
    </recommendedName>
</protein>
<dbReference type="AlphaFoldDB" id="D8SIV9"/>
<keyword evidence="5 8" id="KW-1133">Transmembrane helix</keyword>
<feature type="domain" description="C2" evidence="9">
    <location>
        <begin position="1"/>
        <end position="111"/>
    </location>
</feature>
<dbReference type="CDD" id="cd08379">
    <property type="entry name" value="C2D_MCTP_PRT_plant"/>
    <property type="match status" value="1"/>
</dbReference>
<gene>
    <name evidence="10" type="ORF">SELMODRAFT_234202</name>
</gene>
<dbReference type="KEGG" id="smo:SELMODRAFT_234202"/>
<sequence length="931" mass="105648">MGKKVVVEILSAHNLMPKDGHGSANAYCIVEFDGQRQATKVKTKDLNPVWNEKLEFQVRDAQTMAQDAVRIEVLTAHPKEKNNRKKDGFLGRVRIEGISIKKQGDEAIVSYLLQKRSPFSHIKGELRVKVYWVDEAKKEEAKKGEEKKDGDKKDGEKKEGEKKNGEKKDEKKVERPPPPTVVPAADYVLKERAPVVTEKVRTYDLVEKMLYLYVRVVKGRNISKEEPYVVIKFGEAVVAKKKATKKDKVAVWEEVFAFSKDKIQGPTVEIVVAEDEKGSKDFGSVVLEISDIPFRVPDSPLAPQWHSLEDRKTRVKKDEGEVMLAVWSGTQEDESFPIAWQSDTGGHAHTKAKVYLSPKLWYLMVNVIEAQDLAVSDKSRFPNVCARVTLGPYQKWTTTFPKTPSASPMWNESKMFVAAEPFEEHLMVFVEDKVSADKAEVLGSVKISLAGNKQIARRSDPKEPVASFWYNLDKNGDKGFKGRVHLRLSFEGGYHVMDESTSYISDMRPTAKHLWKKSLGILQVGILQAKALLPMKNKDGRGTTDAYCVAKYGPKWIRTRTVVDSLNPKWNEQYTWEVYDPCTVVTICVFDNCHLSDNSSNAQPDGLIGKIRIRLSTLESNKVYANSYPLIALQPSGVKKMGELEITVRLATTTLIHVLQAYVQPPLPKLHYTRPLPVAEQEMLRIEAIRIVAGRLGRAEPPLRQEVIRYMLDTESNMFSMRRSRANYARLTNVLSGLVVVSNWFHEICKWSSPVTTLLVHVLFLILAWFPELILPTLFLYLFLIGVAHYRHRPRAPPSMDAQLSHATDGLSPDELDEEFDTIFTKKHPDLVKARYERLRLAASRLQTVVGDIAAQGERVHALLSWRDPRATGIFITFCFMLAIVLYVVPFKVIAILVGLYAMRHPRFRDKSPSVPMNFFRRLPSLADRIL</sequence>
<proteinExistence type="inferred from homology"/>
<feature type="domain" description="C2" evidence="9">
    <location>
        <begin position="344"/>
        <end position="470"/>
    </location>
</feature>
<evidence type="ECO:0000313" key="11">
    <source>
        <dbReference type="Proteomes" id="UP000001514"/>
    </source>
</evidence>
<evidence type="ECO:0000256" key="5">
    <source>
        <dbReference type="ARBA" id="ARBA00022989"/>
    </source>
</evidence>
<dbReference type="eggNOG" id="ENOG502QR9H">
    <property type="taxonomic scope" value="Eukaryota"/>
</dbReference>
<feature type="region of interest" description="Disordered" evidence="7">
    <location>
        <begin position="141"/>
        <end position="180"/>
    </location>
</feature>
<dbReference type="FunFam" id="2.60.40.150:FF:000090">
    <property type="entry name" value="C2 domain-containing protein"/>
    <property type="match status" value="1"/>
</dbReference>
<dbReference type="InParanoid" id="D8SIV9"/>
<evidence type="ECO:0000256" key="4">
    <source>
        <dbReference type="ARBA" id="ARBA00022737"/>
    </source>
</evidence>
<comment type="subcellular location">
    <subcellularLocation>
        <location evidence="1">Membrane</location>
        <topology evidence="1">Multi-pass membrane protein</topology>
    </subcellularLocation>
</comment>
<dbReference type="InterPro" id="IPR035892">
    <property type="entry name" value="C2_domain_sf"/>
</dbReference>
<dbReference type="PANTHER" id="PTHR31425:SF50">
    <property type="entry name" value="FT-INTERACTING PROTEIN 3-RELATED"/>
    <property type="match status" value="1"/>
</dbReference>
<evidence type="ECO:0000256" key="2">
    <source>
        <dbReference type="ARBA" id="ARBA00007923"/>
    </source>
</evidence>
<dbReference type="OrthoDB" id="67700at2759"/>
<dbReference type="Pfam" id="PF00168">
    <property type="entry name" value="C2"/>
    <property type="match status" value="4"/>
</dbReference>
<dbReference type="EMBL" id="GL377622">
    <property type="protein sequence ID" value="EFJ15690.1"/>
    <property type="molecule type" value="Genomic_DNA"/>
</dbReference>
<feature type="compositionally biased region" description="Basic and acidic residues" evidence="7">
    <location>
        <begin position="141"/>
        <end position="175"/>
    </location>
</feature>